<comment type="subunit">
    <text evidence="2">Heterodimer of SbcC and SbcD.</text>
</comment>
<evidence type="ECO:0000256" key="4">
    <source>
        <dbReference type="SAM" id="Coils"/>
    </source>
</evidence>
<proteinExistence type="inferred from homology"/>
<evidence type="ECO:0000256" key="1">
    <source>
        <dbReference type="ARBA" id="ARBA00006930"/>
    </source>
</evidence>
<comment type="similarity">
    <text evidence="1">Belongs to the SMC family. SbcC subfamily.</text>
</comment>
<evidence type="ECO:0000256" key="2">
    <source>
        <dbReference type="ARBA" id="ARBA00011322"/>
    </source>
</evidence>
<organism evidence="6 7">
    <name type="scientific">Enterocloster alcoholdehydrogenati</name>
    <dbReference type="NCBI Taxonomy" id="2547410"/>
    <lineage>
        <taxon>Bacteria</taxon>
        <taxon>Bacillati</taxon>
        <taxon>Bacillota</taxon>
        <taxon>Clostridia</taxon>
        <taxon>Lachnospirales</taxon>
        <taxon>Lachnospiraceae</taxon>
        <taxon>Enterocloster</taxon>
    </lineage>
</organism>
<feature type="coiled-coil region" evidence="4">
    <location>
        <begin position="273"/>
        <end position="300"/>
    </location>
</feature>
<dbReference type="InterPro" id="IPR027417">
    <property type="entry name" value="P-loop_NTPase"/>
</dbReference>
<dbReference type="Gene3D" id="3.40.50.300">
    <property type="entry name" value="P-loop containing nucleotide triphosphate hydrolases"/>
    <property type="match status" value="2"/>
</dbReference>
<accession>A0ABQ0AVH8</accession>
<keyword evidence="4" id="KW-0175">Coiled coil</keyword>
<reference evidence="6 7" key="1">
    <citation type="submission" date="2024-04" db="EMBL/GenBank/DDBJ databases">
        <title>Defined microbial consortia suppress multidrug-resistant proinflammatory Enterobacteriaceae via ecological control.</title>
        <authorList>
            <person name="Furuichi M."/>
            <person name="Kawaguchi T."/>
            <person name="Pust M."/>
            <person name="Yasuma K."/>
            <person name="Plichta D."/>
            <person name="Hasegawa N."/>
            <person name="Ohya T."/>
            <person name="Bhattarai S."/>
            <person name="Sasajima S."/>
            <person name="Aoto Y."/>
            <person name="Tuganbaev T."/>
            <person name="Yaginuma M."/>
            <person name="Ueda M."/>
            <person name="Okahashi N."/>
            <person name="Amafuji K."/>
            <person name="Kiridooshi Y."/>
            <person name="Sugita K."/>
            <person name="Strazar M."/>
            <person name="Skelly A."/>
            <person name="Suda W."/>
            <person name="Hattori M."/>
            <person name="Nakamoto N."/>
            <person name="Caballero S."/>
            <person name="Norman J."/>
            <person name="Olle B."/>
            <person name="Tanoue T."/>
            <person name="Arita M."/>
            <person name="Bucci V."/>
            <person name="Atarashi K."/>
            <person name="Xavier R."/>
            <person name="Honda K."/>
        </authorList>
    </citation>
    <scope>NUCLEOTIDE SEQUENCE [LARGE SCALE GENOMIC DNA]</scope>
    <source>
        <strain evidence="7">f13</strain>
    </source>
</reference>
<protein>
    <recommendedName>
        <fullName evidence="3">Nuclease SbcCD subunit C</fullName>
    </recommendedName>
</protein>
<dbReference type="PANTHER" id="PTHR32114:SF2">
    <property type="entry name" value="ABC TRANSPORTER ABCH.3"/>
    <property type="match status" value="1"/>
</dbReference>
<gene>
    <name evidence="6" type="ORF">F130042H8_10990</name>
</gene>
<keyword evidence="7" id="KW-1185">Reference proteome</keyword>
<evidence type="ECO:0000313" key="7">
    <source>
        <dbReference type="Proteomes" id="UP001600894"/>
    </source>
</evidence>
<feature type="coiled-coil region" evidence="4">
    <location>
        <begin position="438"/>
        <end position="492"/>
    </location>
</feature>
<feature type="domain" description="Rad50/SbcC-type AAA" evidence="5">
    <location>
        <begin position="5"/>
        <end position="272"/>
    </location>
</feature>
<evidence type="ECO:0000256" key="3">
    <source>
        <dbReference type="ARBA" id="ARBA00013368"/>
    </source>
</evidence>
<dbReference type="InterPro" id="IPR038729">
    <property type="entry name" value="Rad50/SbcC_AAA"/>
</dbReference>
<comment type="caution">
    <text evidence="6">The sequence shown here is derived from an EMBL/GenBank/DDBJ whole genome shotgun (WGS) entry which is preliminary data.</text>
</comment>
<dbReference type="Proteomes" id="UP001600894">
    <property type="component" value="Unassembled WGS sequence"/>
</dbReference>
<evidence type="ECO:0000259" key="5">
    <source>
        <dbReference type="Pfam" id="PF13476"/>
    </source>
</evidence>
<dbReference type="EMBL" id="BAABXL010000001">
    <property type="protein sequence ID" value="GAA6268039.1"/>
    <property type="molecule type" value="Genomic_DNA"/>
</dbReference>
<feature type="coiled-coil region" evidence="4">
    <location>
        <begin position="713"/>
        <end position="771"/>
    </location>
</feature>
<sequence>MKPEKLIISAFGPYAGKTEIDFGQLGEQGLFLITGDTGAGKTTIFDAITFALYGEASGEVREAGMLRSKYAGEQEPTFVELTFSSHGKEYQVRRSPEYLRPKGRGTGYTLQKSDAQLTFFDGRPPVTKMKEVTKAVTELLGLDYRQFTQIAMIAQGDFQKLLLAGTTERAEIFRRIFHTGLYQEFENRLKGAMKERWKDYDELRRSISQYLDGVRCDYAPETQTEFAALKKEHFDGKAVRGIELLSGLLETDQERLKEFDRQLGEIETSIQQEDQLLGKARQAKRLAEELSDRSRAQEELVPVLEAKRRNLKEAEAAASVCGQLDQQIRRGMEQAEQFEELARLEETVRKKETLLTGLTGRSLRCRERAASLDQQLTAYRKRREELLGTEAEGEKLNFEKERRLSKKKELLHHMQLLKQLSEEEKKEEDAAKAGEWALKEQERALADRKEQIAGLMELDARLVKQSEEEKRLKELEQVRRRWKKRAEETARIQEQYCQAYAKKHLIRQEYDQMEKLFFDAQAGLLARHLKAGEMCPVCGSLHHPRLASLPQAAPKKGELDEKKAELAALEGMVRQLCADAGHGAEDCSALKEQVWKGINTGAAEDPGALSDEKWAEEEISGRLVALVREIGEIQAKISLRKKLTGEQEAQEFHLNQCREQVQKGLRRLEVIKSRKRETFLRLWEELREINETESLEDFASEDAGDPPAPEVLWNQLSQAIERWDKQLEELERRISFCQKRLDECTLLKTAILQKEQELAGLTDESRRLAVETAALGAELSSVKAQAASLREKLGEGDGKDLLERIESWRSQAQALTRAREQAEKEAKACETGFTALQSAIATLKDQLEEAGEYSQEDALARRAFLKEQKEALLSKRSSQYAAAENNRRIFEAVRGRQARMAAAEEEYVWMKALADTAGGTLSGKPKIEFETYVQMAYFDRILRRANLRLMTMSSGQYELKRQEAGENKKEKAGLELNVIDHYNGTERSVKTLSGGESFEASLSLALGLSDEIQSNAGGIRLDAMFVDEGFGSLDEESLNQAMKALHSLAEGRRMVGIISHVSELKARISRRIVVTKNRSREGVGSTVQVIGD</sequence>
<dbReference type="Pfam" id="PF13558">
    <property type="entry name" value="SbcC_Walker_B"/>
    <property type="match status" value="1"/>
</dbReference>
<dbReference type="PANTHER" id="PTHR32114">
    <property type="entry name" value="ABC TRANSPORTER ABCH.3"/>
    <property type="match status" value="1"/>
</dbReference>
<dbReference type="Gene3D" id="1.10.287.1490">
    <property type="match status" value="1"/>
</dbReference>
<evidence type="ECO:0000313" key="6">
    <source>
        <dbReference type="EMBL" id="GAA6268039.1"/>
    </source>
</evidence>
<dbReference type="InterPro" id="IPR025662">
    <property type="entry name" value="Sigma_54_int_dom_ATP-bd_1"/>
</dbReference>
<dbReference type="Pfam" id="PF13476">
    <property type="entry name" value="AAA_23"/>
    <property type="match status" value="1"/>
</dbReference>
<name>A0ABQ0AVH8_9FIRM</name>
<dbReference type="PROSITE" id="PS00675">
    <property type="entry name" value="SIGMA54_INTERACT_1"/>
    <property type="match status" value="1"/>
</dbReference>
<dbReference type="SUPFAM" id="SSF52540">
    <property type="entry name" value="P-loop containing nucleoside triphosphate hydrolases"/>
    <property type="match status" value="1"/>
</dbReference>
<feature type="coiled-coil region" evidence="4">
    <location>
        <begin position="805"/>
        <end position="832"/>
    </location>
</feature>
<dbReference type="RefSeq" id="WP_390469422.1">
    <property type="nucleotide sequence ID" value="NZ_BAABXL010000001.1"/>
</dbReference>